<evidence type="ECO:0000313" key="2">
    <source>
        <dbReference type="EMBL" id="ACL46304.1"/>
    </source>
</evidence>
<dbReference type="KEGG" id="cyn:Cyan7425_3990"/>
<gene>
    <name evidence="2" type="ordered locus">Cyan7425_3990</name>
</gene>
<protein>
    <submittedName>
        <fullName evidence="2">Uncharacterized protein</fullName>
    </submittedName>
</protein>
<accession>B8HVJ2</accession>
<dbReference type="AlphaFoldDB" id="B8HVJ2"/>
<evidence type="ECO:0000256" key="1">
    <source>
        <dbReference type="SAM" id="MobiDB-lite"/>
    </source>
</evidence>
<dbReference type="STRING" id="395961.Cyan7425_3990"/>
<dbReference type="EMBL" id="CP001344">
    <property type="protein sequence ID" value="ACL46304.1"/>
    <property type="molecule type" value="Genomic_DNA"/>
</dbReference>
<organism evidence="2">
    <name type="scientific">Cyanothece sp. (strain PCC 7425 / ATCC 29141)</name>
    <dbReference type="NCBI Taxonomy" id="395961"/>
    <lineage>
        <taxon>Bacteria</taxon>
        <taxon>Bacillati</taxon>
        <taxon>Cyanobacteriota</taxon>
        <taxon>Cyanophyceae</taxon>
        <taxon>Gomontiellales</taxon>
        <taxon>Cyanothecaceae</taxon>
        <taxon>Cyanothece</taxon>
    </lineage>
</organism>
<dbReference type="HOGENOM" id="CLU_1746598_0_0_3"/>
<proteinExistence type="predicted"/>
<feature type="region of interest" description="Disordered" evidence="1">
    <location>
        <begin position="56"/>
        <end position="78"/>
    </location>
</feature>
<reference evidence="2" key="1">
    <citation type="submission" date="2009-01" db="EMBL/GenBank/DDBJ databases">
        <title>Complete sequence of chromosome Cyanothece sp. PCC 7425.</title>
        <authorList>
            <consortium name="US DOE Joint Genome Institute"/>
            <person name="Lucas S."/>
            <person name="Copeland A."/>
            <person name="Lapidus A."/>
            <person name="Glavina del Rio T."/>
            <person name="Dalin E."/>
            <person name="Tice H."/>
            <person name="Bruce D."/>
            <person name="Goodwin L."/>
            <person name="Pitluck S."/>
            <person name="Sims D."/>
            <person name="Meineke L."/>
            <person name="Brettin T."/>
            <person name="Detter J.C."/>
            <person name="Han C."/>
            <person name="Larimer F."/>
            <person name="Land M."/>
            <person name="Hauser L."/>
            <person name="Kyrpides N."/>
            <person name="Ovchinnikova G."/>
            <person name="Liberton M."/>
            <person name="Stoeckel J."/>
            <person name="Banerjee A."/>
            <person name="Singh A."/>
            <person name="Page L."/>
            <person name="Sato H."/>
            <person name="Zhao L."/>
            <person name="Sherman L."/>
            <person name="Pakrasi H."/>
            <person name="Richardson P."/>
        </authorList>
    </citation>
    <scope>NUCLEOTIDE SEQUENCE</scope>
    <source>
        <strain evidence="2">PCC 7425</strain>
    </source>
</reference>
<name>B8HVJ2_CYAP4</name>
<sequence>MNWTRFRLTSICPLTIATLGVTVGLDSFKAGVALAQNQSCPFPPMLISQQFPPTGAQLLNQGGPIEDKTLPSVEPPPNEMEAEYILNAAGRVAQQEAENDIIRMNQDQDLLTDDYVGNPNYFEAAGGQQFGNEGLWNNSPALQPSPLGF</sequence>